<accession>A0A090SZM3</accession>
<comment type="caution">
    <text evidence="1">The sequence shown here is derived from an EMBL/GenBank/DDBJ whole genome shotgun (WGS) entry which is preliminary data.</text>
</comment>
<dbReference type="EMBL" id="BBMT01000001">
    <property type="protein sequence ID" value="GAL31894.1"/>
    <property type="molecule type" value="Genomic_DNA"/>
</dbReference>
<proteinExistence type="predicted"/>
<sequence>MGYSAAITAVEAVKTDNNTAASAVNFFMTSPYLSFPK</sequence>
<keyword evidence="2" id="KW-1185">Reference proteome</keyword>
<gene>
    <name evidence="1" type="ORF">JCM19240_5325</name>
</gene>
<reference evidence="1 2" key="1">
    <citation type="submission" date="2014-09" db="EMBL/GenBank/DDBJ databases">
        <title>Vibrio maritimus JCM 19240. (C210) whole genome shotgun sequence.</title>
        <authorList>
            <person name="Sawabe T."/>
            <person name="Meirelles P."/>
            <person name="Nakanishi M."/>
            <person name="Sayaka M."/>
            <person name="Hattori M."/>
            <person name="Ohkuma M."/>
        </authorList>
    </citation>
    <scope>NUCLEOTIDE SEQUENCE [LARGE SCALE GENOMIC DNA]</scope>
    <source>
        <strain evidence="1 2">JCM 19240</strain>
    </source>
</reference>
<evidence type="ECO:0000313" key="2">
    <source>
        <dbReference type="Proteomes" id="UP000029224"/>
    </source>
</evidence>
<organism evidence="1 2">
    <name type="scientific">Vibrio maritimus</name>
    <dbReference type="NCBI Taxonomy" id="990268"/>
    <lineage>
        <taxon>Bacteria</taxon>
        <taxon>Pseudomonadati</taxon>
        <taxon>Pseudomonadota</taxon>
        <taxon>Gammaproteobacteria</taxon>
        <taxon>Vibrionales</taxon>
        <taxon>Vibrionaceae</taxon>
        <taxon>Vibrio</taxon>
    </lineage>
</organism>
<reference evidence="1 2" key="2">
    <citation type="submission" date="2014-09" db="EMBL/GenBank/DDBJ databases">
        <authorList>
            <consortium name="NBRP consortium"/>
            <person name="Sawabe T."/>
            <person name="Meirelles P."/>
            <person name="Nakanishi M."/>
            <person name="Sayaka M."/>
            <person name="Hattori M."/>
            <person name="Ohkuma M."/>
        </authorList>
    </citation>
    <scope>NUCLEOTIDE SEQUENCE [LARGE SCALE GENOMIC DNA]</scope>
    <source>
        <strain evidence="1 2">JCM 19240</strain>
    </source>
</reference>
<dbReference type="AlphaFoldDB" id="A0A090SZM3"/>
<dbReference type="Proteomes" id="UP000029224">
    <property type="component" value="Unassembled WGS sequence"/>
</dbReference>
<evidence type="ECO:0000313" key="1">
    <source>
        <dbReference type="EMBL" id="GAL31894.1"/>
    </source>
</evidence>
<name>A0A090SZM3_9VIBR</name>
<protein>
    <submittedName>
        <fullName evidence="1">Uncharacterized protein</fullName>
    </submittedName>
</protein>